<dbReference type="InterPro" id="IPR036915">
    <property type="entry name" value="Cyclin-like_sf"/>
</dbReference>
<dbReference type="Proteomes" id="UP000193920">
    <property type="component" value="Unassembled WGS sequence"/>
</dbReference>
<evidence type="ECO:0000259" key="1">
    <source>
        <dbReference type="Pfam" id="PF00134"/>
    </source>
</evidence>
<evidence type="ECO:0000313" key="3">
    <source>
        <dbReference type="Proteomes" id="UP000193920"/>
    </source>
</evidence>
<reference evidence="2 3" key="1">
    <citation type="submission" date="2016-08" db="EMBL/GenBank/DDBJ databases">
        <title>A Parts List for Fungal Cellulosomes Revealed by Comparative Genomics.</title>
        <authorList>
            <consortium name="DOE Joint Genome Institute"/>
            <person name="Haitjema C.H."/>
            <person name="Gilmore S.P."/>
            <person name="Henske J.K."/>
            <person name="Solomon K.V."/>
            <person name="De Groot R."/>
            <person name="Kuo A."/>
            <person name="Mondo S.J."/>
            <person name="Salamov A.A."/>
            <person name="Labutti K."/>
            <person name="Zhao Z."/>
            <person name="Chiniquy J."/>
            <person name="Barry K."/>
            <person name="Brewer H.M."/>
            <person name="Purvine S.O."/>
            <person name="Wright A.T."/>
            <person name="Boxma B."/>
            <person name="Van Alen T."/>
            <person name="Hackstein J.H."/>
            <person name="Baker S.E."/>
            <person name="Grigoriev I.V."/>
            <person name="O'Malley M.A."/>
        </authorList>
    </citation>
    <scope>NUCLEOTIDE SEQUENCE [LARGE SCALE GENOMIC DNA]</scope>
    <source>
        <strain evidence="2 3">G1</strain>
    </source>
</reference>
<proteinExistence type="predicted"/>
<dbReference type="InterPro" id="IPR039361">
    <property type="entry name" value="Cyclin"/>
</dbReference>
<dbReference type="Pfam" id="PF00134">
    <property type="entry name" value="Cyclin_N"/>
    <property type="match status" value="1"/>
</dbReference>
<organism evidence="2 3">
    <name type="scientific">Neocallimastix californiae</name>
    <dbReference type="NCBI Taxonomy" id="1754190"/>
    <lineage>
        <taxon>Eukaryota</taxon>
        <taxon>Fungi</taxon>
        <taxon>Fungi incertae sedis</taxon>
        <taxon>Chytridiomycota</taxon>
        <taxon>Chytridiomycota incertae sedis</taxon>
        <taxon>Neocallimastigomycetes</taxon>
        <taxon>Neocallimastigales</taxon>
        <taxon>Neocallimastigaceae</taxon>
        <taxon>Neocallimastix</taxon>
    </lineage>
</organism>
<dbReference type="SUPFAM" id="SSF47954">
    <property type="entry name" value="Cyclin-like"/>
    <property type="match status" value="2"/>
</dbReference>
<dbReference type="STRING" id="1754190.A0A1Y2DKQ1"/>
<protein>
    <recommendedName>
        <fullName evidence="1">Cyclin N-terminal domain-containing protein</fullName>
    </recommendedName>
</protein>
<dbReference type="PANTHER" id="PTHR10177">
    <property type="entry name" value="CYCLINS"/>
    <property type="match status" value="1"/>
</dbReference>
<comment type="caution">
    <text evidence="2">The sequence shown here is derived from an EMBL/GenBank/DDBJ whole genome shotgun (WGS) entry which is preliminary data.</text>
</comment>
<gene>
    <name evidence="2" type="ORF">LY90DRAFT_668821</name>
</gene>
<keyword evidence="3" id="KW-1185">Reference proteome</keyword>
<dbReference type="Gene3D" id="1.10.472.10">
    <property type="entry name" value="Cyclin-like"/>
    <property type="match status" value="2"/>
</dbReference>
<sequence>MIDNLEIQKECENYKFNQFSLAFYPELLMSEQLTKCLKSRSFNSFHIEQLFRYWDAKLNEERNVFILPWPDQKYPSVINKEFTREIRSHSISWIAQVVYDFAFDKETFYIAVKIFDLYLQSNNKIDKTKLCYITPAILFIAIQLVEDDEESKRELIQELITTNGVKFLNEVKKLQIHICSGLDFQLITPTAYTWLLFYFQIESCINGQNLSEELHQKIIEEFKKELESFRIQKMGSRSLFRKQIKNTRFKKALTLLDYALYNTESFLYPNPLLAAACFAIEVPLIDDEYEIITGYSKTQLFPCIEYLNDYSEVLQTIKVNNIYTSRKEEELNSPKVKELLITNDNSVLNVDSFLSSLHSITNIVEP</sequence>
<evidence type="ECO:0000313" key="2">
    <source>
        <dbReference type="EMBL" id="ORY59858.1"/>
    </source>
</evidence>
<dbReference type="EMBL" id="MCOG01000063">
    <property type="protein sequence ID" value="ORY59858.1"/>
    <property type="molecule type" value="Genomic_DNA"/>
</dbReference>
<dbReference type="InterPro" id="IPR006671">
    <property type="entry name" value="Cyclin_N"/>
</dbReference>
<dbReference type="OrthoDB" id="2136529at2759"/>
<accession>A0A1Y2DKQ1</accession>
<dbReference type="AlphaFoldDB" id="A0A1Y2DKQ1"/>
<name>A0A1Y2DKQ1_9FUNG</name>
<feature type="domain" description="Cyclin N-terminal" evidence="1">
    <location>
        <begin position="71"/>
        <end position="186"/>
    </location>
</feature>